<accession>A0A8E2LFE8</accession>
<dbReference type="SFLD" id="SFLDS00003">
    <property type="entry name" value="Haloacid_Dehalogenase"/>
    <property type="match status" value="1"/>
</dbReference>
<evidence type="ECO:0000313" key="3">
    <source>
        <dbReference type="EMBL" id="OOP68797.1"/>
    </source>
</evidence>
<dbReference type="GO" id="GO:0008967">
    <property type="term" value="F:phosphoglycolate phosphatase activity"/>
    <property type="evidence" value="ECO:0007669"/>
    <property type="project" value="TreeGrafter"/>
</dbReference>
<reference evidence="3 4" key="1">
    <citation type="submission" date="2017-01" db="EMBL/GenBank/DDBJ databases">
        <title>Draft genome sequence of Bacillus oleronius.</title>
        <authorList>
            <person name="Allam M."/>
        </authorList>
    </citation>
    <scope>NUCLEOTIDE SEQUENCE [LARGE SCALE GENOMIC DNA]</scope>
    <source>
        <strain evidence="3 4">DSM 9356</strain>
    </source>
</reference>
<evidence type="ECO:0000313" key="4">
    <source>
        <dbReference type="Proteomes" id="UP000189761"/>
    </source>
</evidence>
<name>A0A8E2LFE8_9BACI</name>
<evidence type="ECO:0000256" key="2">
    <source>
        <dbReference type="ARBA" id="ARBA00022842"/>
    </source>
</evidence>
<protein>
    <submittedName>
        <fullName evidence="3">Phosphatase</fullName>
    </submittedName>
</protein>
<dbReference type="PANTHER" id="PTHR43434">
    <property type="entry name" value="PHOSPHOGLYCOLATE PHOSPHATASE"/>
    <property type="match status" value="1"/>
</dbReference>
<dbReference type="InterPro" id="IPR036412">
    <property type="entry name" value="HAD-like_sf"/>
</dbReference>
<dbReference type="SFLD" id="SFLDG01129">
    <property type="entry name" value="C1.5:_HAD__Beta-PGM__Phosphata"/>
    <property type="match status" value="1"/>
</dbReference>
<dbReference type="PANTHER" id="PTHR43434:SF1">
    <property type="entry name" value="PHOSPHOGLYCOLATE PHOSPHATASE"/>
    <property type="match status" value="1"/>
</dbReference>
<dbReference type="SUPFAM" id="SSF56784">
    <property type="entry name" value="HAD-like"/>
    <property type="match status" value="1"/>
</dbReference>
<dbReference type="InterPro" id="IPR050155">
    <property type="entry name" value="HAD-like_hydrolase_sf"/>
</dbReference>
<gene>
    <name evidence="3" type="ORF">BWZ43_08520</name>
</gene>
<sequence length="383" mass="43638">MIRTILFDVDGVLLSEERYFDASALTVWELLHSKNYLGLESNQFKIVLNDEEITSIRNTVFQNDQVLKFFKSKGLNANWDMIYLTFSFQLIHLLEQVVGEEKENISKWLTSEIDRSVLLEIQESLAQYKATINYDEFISEFQNAKANSKEDLFDYLNVLVEQKFGIKTNLFSEKNHLWSVCEHVSQEWYVGDENVLSSTGRPSVQLGKKGFLSDEKTLAKPEHIGQLFQELTDAGLQIGIGTGRPDLETIKPFEYLNWLNYFDRNHIVTADEVLEAEKQHPSYAPLSKPNPYTFIQAEKGKQTPIASCLKIDLPLENGDQILVVGDSLADLLAARDMGSRFAAVLTGLSGKEARKEFEEHQAEFILDSVLDVKEIVLENVRKG</sequence>
<dbReference type="Gene3D" id="3.40.50.1000">
    <property type="entry name" value="HAD superfamily/HAD-like"/>
    <property type="match status" value="1"/>
</dbReference>
<dbReference type="AlphaFoldDB" id="A0A8E2LFE8"/>
<comment type="caution">
    <text evidence="3">The sequence shown here is derived from an EMBL/GenBank/DDBJ whole genome shotgun (WGS) entry which is preliminary data.</text>
</comment>
<proteinExistence type="predicted"/>
<keyword evidence="4" id="KW-1185">Reference proteome</keyword>
<dbReference type="GO" id="GO:0006281">
    <property type="term" value="P:DNA repair"/>
    <property type="evidence" value="ECO:0007669"/>
    <property type="project" value="TreeGrafter"/>
</dbReference>
<organism evidence="3 4">
    <name type="scientific">Heyndrickxia oleronia</name>
    <dbReference type="NCBI Taxonomy" id="38875"/>
    <lineage>
        <taxon>Bacteria</taxon>
        <taxon>Bacillati</taxon>
        <taxon>Bacillota</taxon>
        <taxon>Bacilli</taxon>
        <taxon>Bacillales</taxon>
        <taxon>Bacillaceae</taxon>
        <taxon>Heyndrickxia</taxon>
    </lineage>
</organism>
<dbReference type="Pfam" id="PF13242">
    <property type="entry name" value="Hydrolase_like"/>
    <property type="match status" value="1"/>
</dbReference>
<evidence type="ECO:0000256" key="1">
    <source>
        <dbReference type="ARBA" id="ARBA00022801"/>
    </source>
</evidence>
<dbReference type="Proteomes" id="UP000189761">
    <property type="component" value="Unassembled WGS sequence"/>
</dbReference>
<dbReference type="EMBL" id="MTLA01000081">
    <property type="protein sequence ID" value="OOP68797.1"/>
    <property type="molecule type" value="Genomic_DNA"/>
</dbReference>
<keyword evidence="2" id="KW-0460">Magnesium</keyword>
<dbReference type="RefSeq" id="WP_078109952.1">
    <property type="nucleotide sequence ID" value="NZ_CP065424.1"/>
</dbReference>
<dbReference type="InterPro" id="IPR023214">
    <property type="entry name" value="HAD_sf"/>
</dbReference>
<dbReference type="CDD" id="cd01427">
    <property type="entry name" value="HAD_like"/>
    <property type="match status" value="1"/>
</dbReference>
<keyword evidence="1" id="KW-0378">Hydrolase</keyword>